<organism evidence="1 2">
    <name type="scientific">Pseudoalteromonas luteoviolacea H33</name>
    <dbReference type="NCBI Taxonomy" id="1365251"/>
    <lineage>
        <taxon>Bacteria</taxon>
        <taxon>Pseudomonadati</taxon>
        <taxon>Pseudomonadota</taxon>
        <taxon>Gammaproteobacteria</taxon>
        <taxon>Alteromonadales</taxon>
        <taxon>Pseudoalteromonadaceae</taxon>
        <taxon>Pseudoalteromonas</taxon>
    </lineage>
</organism>
<proteinExistence type="predicted"/>
<dbReference type="AlphaFoldDB" id="A0A162A5V3"/>
<evidence type="ECO:0000313" key="2">
    <source>
        <dbReference type="Proteomes" id="UP000076503"/>
    </source>
</evidence>
<gene>
    <name evidence="1" type="ORF">N476_06330</name>
</gene>
<protein>
    <submittedName>
        <fullName evidence="1">Uncharacterized protein</fullName>
    </submittedName>
</protein>
<accession>A0A162A5V3</accession>
<comment type="caution">
    <text evidence="1">The sequence shown here is derived from an EMBL/GenBank/DDBJ whole genome shotgun (WGS) entry which is preliminary data.</text>
</comment>
<evidence type="ECO:0000313" key="1">
    <source>
        <dbReference type="EMBL" id="KZN44613.1"/>
    </source>
</evidence>
<dbReference type="Proteomes" id="UP000076503">
    <property type="component" value="Unassembled WGS sequence"/>
</dbReference>
<reference evidence="1 2" key="1">
    <citation type="submission" date="2013-07" db="EMBL/GenBank/DDBJ databases">
        <title>Comparative Genomic and Metabolomic Analysis of Twelve Strains of Pseudoalteromonas luteoviolacea.</title>
        <authorList>
            <person name="Vynne N.G."/>
            <person name="Mansson M."/>
            <person name="Gram L."/>
        </authorList>
    </citation>
    <scope>NUCLEOTIDE SEQUENCE [LARGE SCALE GENOMIC DNA]</scope>
    <source>
        <strain evidence="1 2">H33</strain>
    </source>
</reference>
<name>A0A162A5V3_9GAMM</name>
<sequence length="83" mass="8900">MRVPRMHDIYQDDEGSLGVLVLFKCSLGRLPGLAPGSIYGCFAAIDIYQPAKTVMGVSTLASFDAACHLLHVECHDLSVCGAF</sequence>
<dbReference type="PATRIC" id="fig|1365251.3.peg.5394"/>
<dbReference type="EMBL" id="AUXZ01000141">
    <property type="protein sequence ID" value="KZN44613.1"/>
    <property type="molecule type" value="Genomic_DNA"/>
</dbReference>